<dbReference type="GO" id="GO:0055085">
    <property type="term" value="P:transmembrane transport"/>
    <property type="evidence" value="ECO:0007669"/>
    <property type="project" value="InterPro"/>
</dbReference>
<dbReference type="RefSeq" id="WP_217791929.1">
    <property type="nucleotide sequence ID" value="NZ_JAHSPG010000011.1"/>
</dbReference>
<accession>A0A9E2S803</accession>
<gene>
    <name evidence="2" type="ORF">KTO63_13895</name>
</gene>
<comment type="caution">
    <text evidence="2">The sequence shown here is derived from an EMBL/GenBank/DDBJ whole genome shotgun (WGS) entry which is preliminary data.</text>
</comment>
<keyword evidence="3" id="KW-1185">Reference proteome</keyword>
<dbReference type="Proteomes" id="UP000812270">
    <property type="component" value="Unassembled WGS sequence"/>
</dbReference>
<organism evidence="2 3">
    <name type="scientific">Pinibacter aurantiacus</name>
    <dbReference type="NCBI Taxonomy" id="2851599"/>
    <lineage>
        <taxon>Bacteria</taxon>
        <taxon>Pseudomonadati</taxon>
        <taxon>Bacteroidota</taxon>
        <taxon>Chitinophagia</taxon>
        <taxon>Chitinophagales</taxon>
        <taxon>Chitinophagaceae</taxon>
        <taxon>Pinibacter</taxon>
    </lineage>
</organism>
<reference evidence="2" key="1">
    <citation type="submission" date="2021-06" db="EMBL/GenBank/DDBJ databases">
        <authorList>
            <person name="Huq M.A."/>
        </authorList>
    </citation>
    <scope>NUCLEOTIDE SEQUENCE</scope>
    <source>
        <strain evidence="2">MAH-26</strain>
    </source>
</reference>
<evidence type="ECO:0000313" key="3">
    <source>
        <dbReference type="Proteomes" id="UP000812270"/>
    </source>
</evidence>
<evidence type="ECO:0000313" key="2">
    <source>
        <dbReference type="EMBL" id="MBV4358253.1"/>
    </source>
</evidence>
<dbReference type="AlphaFoldDB" id="A0A9E2S803"/>
<dbReference type="EMBL" id="JAHSPG010000011">
    <property type="protein sequence ID" value="MBV4358253.1"/>
    <property type="molecule type" value="Genomic_DNA"/>
</dbReference>
<name>A0A9E2S803_9BACT</name>
<feature type="domain" description="TonB C-terminal" evidence="1">
    <location>
        <begin position="73"/>
        <end position="130"/>
    </location>
</feature>
<proteinExistence type="predicted"/>
<evidence type="ECO:0000259" key="1">
    <source>
        <dbReference type="Pfam" id="PF03544"/>
    </source>
</evidence>
<dbReference type="InterPro" id="IPR037682">
    <property type="entry name" value="TonB_C"/>
</dbReference>
<dbReference type="Pfam" id="PF03544">
    <property type="entry name" value="TonB_C"/>
    <property type="match status" value="1"/>
</dbReference>
<protein>
    <submittedName>
        <fullName evidence="2">Energy transducer TonB</fullName>
    </submittedName>
</protein>
<sequence>MSKIVLSIFVCFFLLSKAHSQSWGDSTVLKHDIFYAVEVSPKFSSGSNDLFKFMAETLHVPANQTFSLMHNIVVVKLIVSPTGEVSYAKIEKGVNDECNKAVLDMISKMPCWTPGIQNGYKVYCNVTLPVILF</sequence>